<proteinExistence type="predicted"/>
<dbReference type="GO" id="GO:0005576">
    <property type="term" value="C:extracellular region"/>
    <property type="evidence" value="ECO:0007669"/>
    <property type="project" value="TreeGrafter"/>
</dbReference>
<dbReference type="NCBIfam" id="TIGR00996">
    <property type="entry name" value="Mtu_fam_mce"/>
    <property type="match status" value="1"/>
</dbReference>
<dbReference type="InterPro" id="IPR024516">
    <property type="entry name" value="Mce_C"/>
</dbReference>
<dbReference type="PANTHER" id="PTHR33371:SF4">
    <property type="entry name" value="INTERMEMBRANE PHOSPHOLIPID TRANSPORT SYSTEM BINDING PROTEIN MLAD"/>
    <property type="match status" value="1"/>
</dbReference>
<dbReference type="Gene3D" id="1.10.287.950">
    <property type="entry name" value="Methyl-accepting chemotaxis protein"/>
    <property type="match status" value="1"/>
</dbReference>
<dbReference type="Pfam" id="PF02470">
    <property type="entry name" value="MlaD"/>
    <property type="match status" value="1"/>
</dbReference>
<evidence type="ECO:0000256" key="1">
    <source>
        <dbReference type="SAM" id="MobiDB-lite"/>
    </source>
</evidence>
<dbReference type="Pfam" id="PF11887">
    <property type="entry name" value="Mce4_CUP1"/>
    <property type="match status" value="1"/>
</dbReference>
<evidence type="ECO:0000313" key="4">
    <source>
        <dbReference type="EMBL" id="KAB7754757.1"/>
    </source>
</evidence>
<dbReference type="InterPro" id="IPR005693">
    <property type="entry name" value="Mce"/>
</dbReference>
<organism evidence="4 5">
    <name type="scientific">Mycolicibacterium phlei DSM 43239 = CCUG 21000</name>
    <dbReference type="NCBI Taxonomy" id="1226750"/>
    <lineage>
        <taxon>Bacteria</taxon>
        <taxon>Bacillati</taxon>
        <taxon>Actinomycetota</taxon>
        <taxon>Actinomycetes</taxon>
        <taxon>Mycobacteriales</taxon>
        <taxon>Mycobacteriaceae</taxon>
        <taxon>Mycolicibacterium</taxon>
    </lineage>
</organism>
<dbReference type="Proteomes" id="UP000325690">
    <property type="component" value="Unassembled WGS sequence"/>
</dbReference>
<accession>A0A5N5V0U4</accession>
<dbReference type="InterPro" id="IPR052336">
    <property type="entry name" value="MlaD_Phospholipid_Transporter"/>
</dbReference>
<evidence type="ECO:0000313" key="5">
    <source>
        <dbReference type="Proteomes" id="UP000325690"/>
    </source>
</evidence>
<dbReference type="AlphaFoldDB" id="A0A5N5V0U4"/>
<dbReference type="EMBL" id="ANBP01000023">
    <property type="protein sequence ID" value="KAB7754757.1"/>
    <property type="molecule type" value="Genomic_DNA"/>
</dbReference>
<comment type="caution">
    <text evidence="4">The sequence shown here is derived from an EMBL/GenBank/DDBJ whole genome shotgun (WGS) entry which is preliminary data.</text>
</comment>
<feature type="compositionally biased region" description="Low complexity" evidence="1">
    <location>
        <begin position="383"/>
        <end position="409"/>
    </location>
</feature>
<dbReference type="InterPro" id="IPR003399">
    <property type="entry name" value="Mce/MlaD"/>
</dbReference>
<keyword evidence="5" id="KW-1185">Reference proteome</keyword>
<protein>
    <submittedName>
        <fullName evidence="4">Mammalian cell entry protein</fullName>
    </submittedName>
</protein>
<name>A0A5N5V0U4_MYCPH</name>
<gene>
    <name evidence="4" type="ORF">MPHL21000_16595</name>
</gene>
<feature type="region of interest" description="Disordered" evidence="1">
    <location>
        <begin position="383"/>
        <end position="438"/>
    </location>
</feature>
<feature type="domain" description="Mammalian cell entry C-terminal" evidence="3">
    <location>
        <begin position="104"/>
        <end position="276"/>
    </location>
</feature>
<sequence length="438" mass="46844">MVLVGTLVAGFITAVSLGGGIGKKHYVAIFDNSNGIFAGDEVLILGVPVGEIESIEPRPDGAKIEFWVDDQYKIPADAKALIISPQLVTARAIQLTPVYEGGPELQENSVIPKERTAVPVEWDDFRQQLEKLTESLQPTEPGGLSPLGSYIETVADNLRGQGPDIRETVIALSEAISALGDRSDDMFSTMKNLSTLVSALHSSTELLSRFNVNMANVTTLLANDPDEVDRVVNDINTAAAKVRQFVADNREALGTSTDKLASISTAVTESMDDIKQALHVTPNAFQNFVNIFQPTQGAITGAIAMTNFNNPLQFICSAIQAASRLGAEQSAKLCVQYLAPIFKNRQYNFLPLGINPVVGVGARPNEITYSEDWLRPDYNYRAAQQQPQPQAPAEAAPPAAGEPLAAEAPQPEPPAAEPHHVDPAEGLEGLMTPPGAGS</sequence>
<dbReference type="PANTHER" id="PTHR33371">
    <property type="entry name" value="INTERMEMBRANE PHOSPHOLIPID TRANSPORT SYSTEM BINDING PROTEIN MLAD-RELATED"/>
    <property type="match status" value="1"/>
</dbReference>
<evidence type="ECO:0000259" key="2">
    <source>
        <dbReference type="Pfam" id="PF02470"/>
    </source>
</evidence>
<evidence type="ECO:0000259" key="3">
    <source>
        <dbReference type="Pfam" id="PF11887"/>
    </source>
</evidence>
<feature type="domain" description="Mce/MlaD" evidence="2">
    <location>
        <begin position="23"/>
        <end position="97"/>
    </location>
</feature>
<reference evidence="4 5" key="1">
    <citation type="submission" date="2012-10" db="EMBL/GenBank/DDBJ databases">
        <title>The draft sequence of the Mycobacterium pheli genome.</title>
        <authorList>
            <person name="Pettersson B.M.F."/>
            <person name="Das S."/>
            <person name="Dasgupta S."/>
            <person name="Bhattacharya A."/>
            <person name="Kirsebom L.A."/>
        </authorList>
    </citation>
    <scope>NUCLEOTIDE SEQUENCE [LARGE SCALE GENOMIC DNA]</scope>
    <source>
        <strain evidence="4 5">CCUG 21000</strain>
    </source>
</reference>